<dbReference type="SUPFAM" id="SSF140478">
    <property type="entry name" value="LemA-like"/>
    <property type="match status" value="1"/>
</dbReference>
<evidence type="ECO:0000256" key="6">
    <source>
        <dbReference type="SAM" id="Phobius"/>
    </source>
</evidence>
<reference evidence="7 8" key="1">
    <citation type="submission" date="2016-09" db="EMBL/GenBank/DDBJ databases">
        <authorList>
            <person name="Capua I."/>
            <person name="De Benedictis P."/>
            <person name="Joannis T."/>
            <person name="Lombin L.H."/>
            <person name="Cattoli G."/>
        </authorList>
    </citation>
    <scope>NUCLEOTIDE SEQUENCE [LARGE SCALE GENOMIC DNA]</scope>
    <source>
        <strain evidence="7 8">LMG 25899</strain>
    </source>
</reference>
<dbReference type="STRING" id="762845.BCR26_07765"/>
<dbReference type="Gene3D" id="1.20.1440.20">
    <property type="entry name" value="LemA-like domain"/>
    <property type="match status" value="1"/>
</dbReference>
<name>A0A1E5L1A7_9ENTE</name>
<sequence>MKKNKTGLFILGGVLVVILAIGGYFVSTYNSLASAENNVDAKWSQVENVMQRRADLIPNLVNSVQGSMDQEKEVFKQITEARKEYNGAGTPQEKVNANAKIDQSLGTMINVIQESYPQLASNENVKTLMVQLEGTENRISVERKNYIDEVQKYNQNLVRFPKNIVARTMGFEKKVNFKADDKAKEVPDVSFK</sequence>
<evidence type="ECO:0000313" key="8">
    <source>
        <dbReference type="Proteomes" id="UP000095256"/>
    </source>
</evidence>
<gene>
    <name evidence="7" type="ORF">BCR26_07765</name>
</gene>
<evidence type="ECO:0000256" key="2">
    <source>
        <dbReference type="ARBA" id="ARBA00008854"/>
    </source>
</evidence>
<feature type="transmembrane region" description="Helical" evidence="6">
    <location>
        <begin position="7"/>
        <end position="26"/>
    </location>
</feature>
<accession>A0A1E5L1A7</accession>
<keyword evidence="5 6" id="KW-0472">Membrane</keyword>
<dbReference type="AlphaFoldDB" id="A0A1E5L1A7"/>
<keyword evidence="4 6" id="KW-1133">Transmembrane helix</keyword>
<dbReference type="InterPro" id="IPR023353">
    <property type="entry name" value="LemA-like_dom_sf"/>
</dbReference>
<protein>
    <submittedName>
        <fullName evidence="7">LemA family protein</fullName>
    </submittedName>
</protein>
<evidence type="ECO:0000256" key="1">
    <source>
        <dbReference type="ARBA" id="ARBA00004167"/>
    </source>
</evidence>
<dbReference type="RefSeq" id="WP_069697236.1">
    <property type="nucleotide sequence ID" value="NZ_JAGGMA010000009.1"/>
</dbReference>
<dbReference type="Proteomes" id="UP000095256">
    <property type="component" value="Unassembled WGS sequence"/>
</dbReference>
<evidence type="ECO:0000256" key="5">
    <source>
        <dbReference type="ARBA" id="ARBA00023136"/>
    </source>
</evidence>
<evidence type="ECO:0000256" key="4">
    <source>
        <dbReference type="ARBA" id="ARBA00022989"/>
    </source>
</evidence>
<proteinExistence type="inferred from homology"/>
<dbReference type="InterPro" id="IPR007156">
    <property type="entry name" value="MamQ_LemA"/>
</dbReference>
<comment type="subcellular location">
    <subcellularLocation>
        <location evidence="1">Membrane</location>
        <topology evidence="1">Single-pass membrane protein</topology>
    </subcellularLocation>
</comment>
<dbReference type="PANTHER" id="PTHR34478">
    <property type="entry name" value="PROTEIN LEMA"/>
    <property type="match status" value="1"/>
</dbReference>
<comment type="caution">
    <text evidence="7">The sequence shown here is derived from an EMBL/GenBank/DDBJ whole genome shotgun (WGS) entry which is preliminary data.</text>
</comment>
<evidence type="ECO:0000256" key="3">
    <source>
        <dbReference type="ARBA" id="ARBA00022692"/>
    </source>
</evidence>
<dbReference type="Pfam" id="PF04011">
    <property type="entry name" value="LemA"/>
    <property type="match status" value="1"/>
</dbReference>
<dbReference type="PANTHER" id="PTHR34478:SF2">
    <property type="entry name" value="MEMBRANE PROTEIN"/>
    <property type="match status" value="1"/>
</dbReference>
<dbReference type="GO" id="GO:0016020">
    <property type="term" value="C:membrane"/>
    <property type="evidence" value="ECO:0007669"/>
    <property type="project" value="UniProtKB-SubCell"/>
</dbReference>
<organism evidence="7 8">
    <name type="scientific">Enterococcus rivorum</name>
    <dbReference type="NCBI Taxonomy" id="762845"/>
    <lineage>
        <taxon>Bacteria</taxon>
        <taxon>Bacillati</taxon>
        <taxon>Bacillota</taxon>
        <taxon>Bacilli</taxon>
        <taxon>Lactobacillales</taxon>
        <taxon>Enterococcaceae</taxon>
        <taxon>Enterococcus</taxon>
    </lineage>
</organism>
<dbReference type="OrthoDB" id="9804152at2"/>
<keyword evidence="3 6" id="KW-0812">Transmembrane</keyword>
<comment type="similarity">
    <text evidence="2">Belongs to the LemA family.</text>
</comment>
<keyword evidence="8" id="KW-1185">Reference proteome</keyword>
<dbReference type="EMBL" id="MIEK01000002">
    <property type="protein sequence ID" value="OEH83887.1"/>
    <property type="molecule type" value="Genomic_DNA"/>
</dbReference>
<evidence type="ECO:0000313" key="7">
    <source>
        <dbReference type="EMBL" id="OEH83887.1"/>
    </source>
</evidence>